<feature type="domain" description="NAD(P)-binding" evidence="1">
    <location>
        <begin position="7"/>
        <end position="193"/>
    </location>
</feature>
<dbReference type="AlphaFoldDB" id="A0A0M0G678"/>
<dbReference type="Proteomes" id="UP000037405">
    <property type="component" value="Unassembled WGS sequence"/>
</dbReference>
<gene>
    <name evidence="2" type="ORF">AF331_13630</name>
</gene>
<proteinExistence type="predicted"/>
<evidence type="ECO:0000313" key="3">
    <source>
        <dbReference type="Proteomes" id="UP000037405"/>
    </source>
</evidence>
<dbReference type="SUPFAM" id="SSF51735">
    <property type="entry name" value="NAD(P)-binding Rossmann-fold domains"/>
    <property type="match status" value="1"/>
</dbReference>
<dbReference type="RefSeq" id="WP_053428628.1">
    <property type="nucleotide sequence ID" value="NZ_LGUE01000004.1"/>
</dbReference>
<protein>
    <recommendedName>
        <fullName evidence="1">NAD(P)-binding domain-containing protein</fullName>
    </recommendedName>
</protein>
<dbReference type="Pfam" id="PF13460">
    <property type="entry name" value="NAD_binding_10"/>
    <property type="match status" value="1"/>
</dbReference>
<sequence length="210" mass="22819">MNIAIIGATGKAGSLITEEAIQRGHDVTAIVRSASKVNANVNIVEKDLFDLTGEDLKGFDVVVNAFNAPEGKEHLHIEAGRVLTNALKDAPKTRLVVIGGAGSLFVDEDKTVQLLETPDFPKAYYATAYNASLSLKELQNTEGLNWTYISPAAFFDPEGPKTGTYQTGKDHFIVNAEGQSYISYADYTVALLDEVEEPKHINERFAVVSK</sequence>
<dbReference type="Gene3D" id="3.40.50.720">
    <property type="entry name" value="NAD(P)-binding Rossmann-like Domain"/>
    <property type="match status" value="1"/>
</dbReference>
<dbReference type="PANTHER" id="PTHR43355">
    <property type="entry name" value="FLAVIN REDUCTASE (NADPH)"/>
    <property type="match status" value="1"/>
</dbReference>
<dbReference type="InterPro" id="IPR036291">
    <property type="entry name" value="NAD(P)-bd_dom_sf"/>
</dbReference>
<dbReference type="InterPro" id="IPR016040">
    <property type="entry name" value="NAD(P)-bd_dom"/>
</dbReference>
<dbReference type="PANTHER" id="PTHR43355:SF2">
    <property type="entry name" value="FLAVIN REDUCTASE (NADPH)"/>
    <property type="match status" value="1"/>
</dbReference>
<dbReference type="GO" id="GO:0016646">
    <property type="term" value="F:oxidoreductase activity, acting on the CH-NH group of donors, NAD or NADP as acceptor"/>
    <property type="evidence" value="ECO:0007669"/>
    <property type="project" value="TreeGrafter"/>
</dbReference>
<dbReference type="STRING" id="189381.GCA_900166615_01192"/>
<accession>A0A0M0G678</accession>
<dbReference type="EMBL" id="LGUE01000004">
    <property type="protein sequence ID" value="KON85027.1"/>
    <property type="molecule type" value="Genomic_DNA"/>
</dbReference>
<reference evidence="3" key="1">
    <citation type="submission" date="2015-07" db="EMBL/GenBank/DDBJ databases">
        <title>Fjat-14235 jcm11544.</title>
        <authorList>
            <person name="Liu B."/>
            <person name="Wang J."/>
            <person name="Zhu Y."/>
            <person name="Liu G."/>
            <person name="Chen Q."/>
            <person name="Chen Z."/>
            <person name="Lan J."/>
            <person name="Che J."/>
            <person name="Ge C."/>
            <person name="Shi H."/>
            <person name="Pan Z."/>
            <person name="Liu X."/>
        </authorList>
    </citation>
    <scope>NUCLEOTIDE SEQUENCE [LARGE SCALE GENOMIC DNA]</scope>
    <source>
        <strain evidence="3">JCM 11544</strain>
    </source>
</reference>
<dbReference type="OrthoDB" id="9785372at2"/>
<evidence type="ECO:0000259" key="1">
    <source>
        <dbReference type="Pfam" id="PF13460"/>
    </source>
</evidence>
<comment type="caution">
    <text evidence="2">The sequence shown here is derived from an EMBL/GenBank/DDBJ whole genome shotgun (WGS) entry which is preliminary data.</text>
</comment>
<dbReference type="PATRIC" id="fig|189381.12.peg.2788"/>
<evidence type="ECO:0000313" key="2">
    <source>
        <dbReference type="EMBL" id="KON85027.1"/>
    </source>
</evidence>
<organism evidence="2 3">
    <name type="scientific">Rossellomorea marisflavi</name>
    <dbReference type="NCBI Taxonomy" id="189381"/>
    <lineage>
        <taxon>Bacteria</taxon>
        <taxon>Bacillati</taxon>
        <taxon>Bacillota</taxon>
        <taxon>Bacilli</taxon>
        <taxon>Bacillales</taxon>
        <taxon>Bacillaceae</taxon>
        <taxon>Rossellomorea</taxon>
    </lineage>
</organism>
<dbReference type="InterPro" id="IPR051606">
    <property type="entry name" value="Polyketide_Oxido-like"/>
</dbReference>
<name>A0A0M0G678_9BACI</name>
<keyword evidence="3" id="KW-1185">Reference proteome</keyword>
<dbReference type="CDD" id="cd05244">
    <property type="entry name" value="BVR-B_like_SDR_a"/>
    <property type="match status" value="1"/>
</dbReference>